<evidence type="ECO:0000256" key="13">
    <source>
        <dbReference type="ARBA" id="ARBA00023136"/>
    </source>
</evidence>
<keyword evidence="9" id="KW-0999">Mitochondrion inner membrane</keyword>
<evidence type="ECO:0000259" key="16">
    <source>
        <dbReference type="PROSITE" id="PS50222"/>
    </source>
</evidence>
<evidence type="ECO:0000256" key="1">
    <source>
        <dbReference type="ARBA" id="ARBA00002238"/>
    </source>
</evidence>
<dbReference type="InterPro" id="IPR011992">
    <property type="entry name" value="EF-hand-dom_pair"/>
</dbReference>
<dbReference type="GO" id="GO:0055085">
    <property type="term" value="P:transmembrane transport"/>
    <property type="evidence" value="ECO:0007669"/>
    <property type="project" value="InterPro"/>
</dbReference>
<dbReference type="InterPro" id="IPR018247">
    <property type="entry name" value="EF_Hand_1_Ca_BS"/>
</dbReference>
<dbReference type="InterPro" id="IPR002048">
    <property type="entry name" value="EF_hand_dom"/>
</dbReference>
<feature type="domain" description="EF-hand" evidence="16">
    <location>
        <begin position="113"/>
        <end position="148"/>
    </location>
</feature>
<name>A0A1W5DB24_9LECA</name>
<keyword evidence="11" id="KW-1133">Transmembrane helix</keyword>
<comment type="function">
    <text evidence="1">Mitochondrial transporter that mediates uptake of thiamine pyrophosphate (ThPP) into mitochondria.</text>
</comment>
<dbReference type="GO" id="GO:0005509">
    <property type="term" value="F:calcium ion binding"/>
    <property type="evidence" value="ECO:0007669"/>
    <property type="project" value="InterPro"/>
</dbReference>
<feature type="repeat" description="Solcar" evidence="14">
    <location>
        <begin position="402"/>
        <end position="491"/>
    </location>
</feature>
<evidence type="ECO:0000256" key="3">
    <source>
        <dbReference type="ARBA" id="ARBA00006375"/>
    </source>
</evidence>
<dbReference type="FunFam" id="1.50.40.10:FF:000016">
    <property type="entry name" value="Solute carrier family 25 member 23"/>
    <property type="match status" value="1"/>
</dbReference>
<evidence type="ECO:0000256" key="11">
    <source>
        <dbReference type="ARBA" id="ARBA00022989"/>
    </source>
</evidence>
<dbReference type="SUPFAM" id="SSF103506">
    <property type="entry name" value="Mitochondrial carrier"/>
    <property type="match status" value="1"/>
</dbReference>
<dbReference type="Gene3D" id="1.50.40.10">
    <property type="entry name" value="Mitochondrial carrier domain"/>
    <property type="match status" value="1"/>
</dbReference>
<dbReference type="PROSITE" id="PS00018">
    <property type="entry name" value="EF_HAND_1"/>
    <property type="match status" value="2"/>
</dbReference>
<feature type="domain" description="EF-hand" evidence="16">
    <location>
        <begin position="8"/>
        <end position="43"/>
    </location>
</feature>
<dbReference type="PRINTS" id="PR00926">
    <property type="entry name" value="MITOCARRIER"/>
</dbReference>
<evidence type="ECO:0000256" key="6">
    <source>
        <dbReference type="ARBA" id="ARBA00022692"/>
    </source>
</evidence>
<dbReference type="EMBL" id="FWEW01003658">
    <property type="protein sequence ID" value="SLM40251.1"/>
    <property type="molecule type" value="Genomic_DNA"/>
</dbReference>
<evidence type="ECO:0000256" key="10">
    <source>
        <dbReference type="ARBA" id="ARBA00022837"/>
    </source>
</evidence>
<evidence type="ECO:0000256" key="5">
    <source>
        <dbReference type="ARBA" id="ARBA00022448"/>
    </source>
</evidence>
<protein>
    <recommendedName>
        <fullName evidence="4">Mitochondrial thiamine pyrophosphate carrier 1</fullName>
    </recommendedName>
</protein>
<dbReference type="SUPFAM" id="SSF47473">
    <property type="entry name" value="EF-hand"/>
    <property type="match status" value="1"/>
</dbReference>
<dbReference type="SMART" id="SM00054">
    <property type="entry name" value="EFh"/>
    <property type="match status" value="4"/>
</dbReference>
<keyword evidence="10" id="KW-0106">Calcium</keyword>
<keyword evidence="5 15" id="KW-0813">Transport</keyword>
<accession>A0A1W5DB24</accession>
<evidence type="ECO:0000256" key="14">
    <source>
        <dbReference type="PROSITE-ProRule" id="PRU00282"/>
    </source>
</evidence>
<dbReference type="InterPro" id="IPR018108">
    <property type="entry name" value="MCP_transmembrane"/>
</dbReference>
<organism evidence="17 18">
    <name type="scientific">Lasallia pustulata</name>
    <dbReference type="NCBI Taxonomy" id="136370"/>
    <lineage>
        <taxon>Eukaryota</taxon>
        <taxon>Fungi</taxon>
        <taxon>Dikarya</taxon>
        <taxon>Ascomycota</taxon>
        <taxon>Pezizomycotina</taxon>
        <taxon>Lecanoromycetes</taxon>
        <taxon>OSLEUM clade</taxon>
        <taxon>Umbilicariomycetidae</taxon>
        <taxon>Umbilicariales</taxon>
        <taxon>Umbilicariaceae</taxon>
        <taxon>Lasallia</taxon>
    </lineage>
</organism>
<evidence type="ECO:0000256" key="4">
    <source>
        <dbReference type="ARBA" id="ARBA00021935"/>
    </source>
</evidence>
<dbReference type="InterPro" id="IPR023395">
    <property type="entry name" value="MCP_dom_sf"/>
</dbReference>
<keyword evidence="12" id="KW-0496">Mitochondrion</keyword>
<feature type="domain" description="EF-hand" evidence="16">
    <location>
        <begin position="77"/>
        <end position="112"/>
    </location>
</feature>
<keyword evidence="6 14" id="KW-0812">Transmembrane</keyword>
<proteinExistence type="inferred from homology"/>
<keyword evidence="13 14" id="KW-0472">Membrane</keyword>
<keyword evidence="8" id="KW-0677">Repeat</keyword>
<dbReference type="PANTHER" id="PTHR24089">
    <property type="entry name" value="SOLUTE CARRIER FAMILY 25"/>
    <property type="match status" value="1"/>
</dbReference>
<evidence type="ECO:0000313" key="17">
    <source>
        <dbReference type="EMBL" id="SLM40251.1"/>
    </source>
</evidence>
<dbReference type="PROSITE" id="PS50222">
    <property type="entry name" value="EF_HAND_2"/>
    <property type="match status" value="3"/>
</dbReference>
<comment type="similarity">
    <text evidence="3 15">Belongs to the mitochondrial carrier (TC 2.A.29) family.</text>
</comment>
<keyword evidence="18" id="KW-1185">Reference proteome</keyword>
<evidence type="ECO:0000256" key="8">
    <source>
        <dbReference type="ARBA" id="ARBA00022737"/>
    </source>
</evidence>
<evidence type="ECO:0000256" key="12">
    <source>
        <dbReference type="ARBA" id="ARBA00023128"/>
    </source>
</evidence>
<sequence length="495" mass="54352">MEAESQNARDKRVEKLWQDLDTRKEGQLDIKALKKGLRKIDHPLKNADGMLQDVFKAVDLSGDGRIQYSEFRTFVEQTEKELQQLFKSIDRDHNGQLDKGELKSAFARAGLVVPQSKFDQFFAEVDSNHDGVITFDEWRNFLLFIPAHAPGLKAVLSYYSSTVTVNSEGDVQVSDETVEGLGYFLAGGIAGVVSRTATAPLDRLKVYLIAQTSVRDETVHAVKSGAPVEAAKKASRPLIEATRTLWRMGGMRSLFAGNGLNVLKVMPESAIKFGSYEGSKRALARLEGHSDPKALNPWSQFLAAGLGGIISQFCIYPLDTLKFRMQCETVQGGLHGNRLIVATAKKMWSSSGIRSFYRGLPMGLVGMFPYSALDLTTFEYLKRFITARNAKARHCHEEDAAPGNVMTAGIGAFSGALGASAVYPINVLRTRLQSQGTAIHPPTYTGIWDVTVKTVRGEGVRGLFKGITPNLLKVVPAVSITYVVYDNSKRALGLR</sequence>
<feature type="repeat" description="Solcar" evidence="14">
    <location>
        <begin position="299"/>
        <end position="384"/>
    </location>
</feature>
<evidence type="ECO:0000256" key="15">
    <source>
        <dbReference type="RuleBase" id="RU000488"/>
    </source>
</evidence>
<evidence type="ECO:0000256" key="9">
    <source>
        <dbReference type="ARBA" id="ARBA00022792"/>
    </source>
</evidence>
<dbReference type="Proteomes" id="UP000192927">
    <property type="component" value="Unassembled WGS sequence"/>
</dbReference>
<dbReference type="AlphaFoldDB" id="A0A1W5DB24"/>
<reference evidence="18" key="1">
    <citation type="submission" date="2017-03" db="EMBL/GenBank/DDBJ databases">
        <authorList>
            <person name="Sharma R."/>
            <person name="Thines M."/>
        </authorList>
    </citation>
    <scope>NUCLEOTIDE SEQUENCE [LARGE SCALE GENOMIC DNA]</scope>
</reference>
<evidence type="ECO:0000256" key="7">
    <source>
        <dbReference type="ARBA" id="ARBA00022723"/>
    </source>
</evidence>
<keyword evidence="7" id="KW-0479">Metal-binding</keyword>
<dbReference type="GO" id="GO:0005743">
    <property type="term" value="C:mitochondrial inner membrane"/>
    <property type="evidence" value="ECO:0007669"/>
    <property type="project" value="UniProtKB-SubCell"/>
</dbReference>
<feature type="repeat" description="Solcar" evidence="14">
    <location>
        <begin position="178"/>
        <end position="282"/>
    </location>
</feature>
<comment type="subcellular location">
    <subcellularLocation>
        <location evidence="2">Mitochondrion inner membrane</location>
        <topology evidence="2">Multi-pass membrane protein</topology>
    </subcellularLocation>
</comment>
<dbReference type="Pfam" id="PF00153">
    <property type="entry name" value="Mito_carr"/>
    <property type="match status" value="3"/>
</dbReference>
<dbReference type="Pfam" id="PF13499">
    <property type="entry name" value="EF-hand_7"/>
    <property type="match status" value="2"/>
</dbReference>
<dbReference type="CDD" id="cd00051">
    <property type="entry name" value="EFh"/>
    <property type="match status" value="2"/>
</dbReference>
<dbReference type="InterPro" id="IPR002067">
    <property type="entry name" value="MCP"/>
</dbReference>
<evidence type="ECO:0000256" key="2">
    <source>
        <dbReference type="ARBA" id="ARBA00004448"/>
    </source>
</evidence>
<evidence type="ECO:0000313" key="18">
    <source>
        <dbReference type="Proteomes" id="UP000192927"/>
    </source>
</evidence>
<dbReference type="Gene3D" id="1.10.238.10">
    <property type="entry name" value="EF-hand"/>
    <property type="match status" value="1"/>
</dbReference>
<dbReference type="PROSITE" id="PS50920">
    <property type="entry name" value="SOLCAR"/>
    <property type="match status" value="3"/>
</dbReference>